<evidence type="ECO:0000313" key="2">
    <source>
        <dbReference type="EMBL" id="KAG8463700.1"/>
    </source>
</evidence>
<organism evidence="2 3">
    <name type="scientific">Diacronema lutheri</name>
    <name type="common">Unicellular marine alga</name>
    <name type="synonym">Monochrysis lutheri</name>
    <dbReference type="NCBI Taxonomy" id="2081491"/>
    <lineage>
        <taxon>Eukaryota</taxon>
        <taxon>Haptista</taxon>
        <taxon>Haptophyta</taxon>
        <taxon>Pavlovophyceae</taxon>
        <taxon>Pavlovales</taxon>
        <taxon>Pavlovaceae</taxon>
        <taxon>Diacronema</taxon>
    </lineage>
</organism>
<sequence>MADMVSPPASMKAHGWRGDYRPHGHLSAQNVLNALIATVCMAPSVWAAVERARCASAADPSPAGGGGAFSVHGWCEMALHRPLLSANWLFLWNVTVGFWLVGLLQRSFWLIDPYWTLLPPLLGAFYASHPHADPPCVSRLRAALALVSLWSARLTHSYFRREEWKFGQREDWRYSQMAERNPRLWWVLSFFAVGLAQQPMLVGLTLPLYAAALGHRSLPMAGGAPAALSWCWLDSLGCVGCVCGLLLAKSADDQLATFMAANQARVASGQSRVRLLDTGLWRFSRHPNYLGETIFWASLGLFGCASGHWWVLCGVAFNTLVLISVTFMTEQRMLARPERREDYMRYMRTTSAWIPLPKFRDRATNSKRE</sequence>
<reference evidence="2" key="1">
    <citation type="submission" date="2021-05" db="EMBL/GenBank/DDBJ databases">
        <title>The genome of the haptophyte Pavlova lutheri (Diacronema luteri, Pavlovales) - a model for lipid biosynthesis in eukaryotic algae.</title>
        <authorList>
            <person name="Hulatt C.J."/>
            <person name="Posewitz M.C."/>
        </authorList>
    </citation>
    <scope>NUCLEOTIDE SEQUENCE</scope>
    <source>
        <strain evidence="2">NIVA-4/92</strain>
    </source>
</reference>
<dbReference type="OMA" id="SFWLIDP"/>
<accession>A0A8J6CBH1</accession>
<dbReference type="GO" id="GO:0016020">
    <property type="term" value="C:membrane"/>
    <property type="evidence" value="ECO:0007669"/>
    <property type="project" value="TreeGrafter"/>
</dbReference>
<keyword evidence="1" id="KW-0472">Membrane</keyword>
<dbReference type="Pfam" id="PF06966">
    <property type="entry name" value="DUF1295"/>
    <property type="match status" value="1"/>
</dbReference>
<name>A0A8J6CBH1_DIALT</name>
<dbReference type="Proteomes" id="UP000751190">
    <property type="component" value="Unassembled WGS sequence"/>
</dbReference>
<keyword evidence="3" id="KW-1185">Reference proteome</keyword>
<feature type="transmembrane region" description="Helical" evidence="1">
    <location>
        <begin position="227"/>
        <end position="248"/>
    </location>
</feature>
<keyword evidence="1" id="KW-0812">Transmembrane</keyword>
<keyword evidence="1" id="KW-1133">Transmembrane helix</keyword>
<dbReference type="EMBL" id="JAGTXO010000015">
    <property type="protein sequence ID" value="KAG8463700.1"/>
    <property type="molecule type" value="Genomic_DNA"/>
</dbReference>
<dbReference type="AlphaFoldDB" id="A0A8J6CBH1"/>
<evidence type="ECO:0000313" key="3">
    <source>
        <dbReference type="Proteomes" id="UP000751190"/>
    </source>
</evidence>
<dbReference type="Gene3D" id="1.20.120.1630">
    <property type="match status" value="1"/>
</dbReference>
<dbReference type="PROSITE" id="PS50244">
    <property type="entry name" value="S5A_REDUCTASE"/>
    <property type="match status" value="1"/>
</dbReference>
<feature type="transmembrane region" description="Helical" evidence="1">
    <location>
        <begin position="309"/>
        <end position="329"/>
    </location>
</feature>
<feature type="transmembrane region" description="Helical" evidence="1">
    <location>
        <begin position="184"/>
        <end position="206"/>
    </location>
</feature>
<proteinExistence type="predicted"/>
<dbReference type="InterPro" id="IPR010721">
    <property type="entry name" value="UstE-like"/>
</dbReference>
<gene>
    <name evidence="2" type="ORF">KFE25_003973</name>
</gene>
<dbReference type="PANTHER" id="PTHR32251:SF23">
    <property type="entry name" value="3-OXO-5-ALPHA-STEROID 4-DEHYDROGENASE (DUF1295)"/>
    <property type="match status" value="1"/>
</dbReference>
<feature type="transmembrane region" description="Helical" evidence="1">
    <location>
        <begin position="89"/>
        <end position="111"/>
    </location>
</feature>
<dbReference type="PANTHER" id="PTHR32251">
    <property type="entry name" value="3-OXO-5-ALPHA-STEROID 4-DEHYDROGENASE"/>
    <property type="match status" value="1"/>
</dbReference>
<protein>
    <recommendedName>
        <fullName evidence="4">Steroid 5-alpha reductase C-terminal domain-containing protein</fullName>
    </recommendedName>
</protein>
<evidence type="ECO:0008006" key="4">
    <source>
        <dbReference type="Google" id="ProtNLM"/>
    </source>
</evidence>
<evidence type="ECO:0000256" key="1">
    <source>
        <dbReference type="SAM" id="Phobius"/>
    </source>
</evidence>
<comment type="caution">
    <text evidence="2">The sequence shown here is derived from an EMBL/GenBank/DDBJ whole genome shotgun (WGS) entry which is preliminary data.</text>
</comment>
<dbReference type="OrthoDB" id="201504at2759"/>